<feature type="region of interest" description="Disordered" evidence="1">
    <location>
        <begin position="494"/>
        <end position="518"/>
    </location>
</feature>
<evidence type="ECO:0000313" key="5">
    <source>
        <dbReference type="Proteomes" id="UP000239209"/>
    </source>
</evidence>
<feature type="chain" id="PRO_5039427348" evidence="2">
    <location>
        <begin position="34"/>
        <end position="518"/>
    </location>
</feature>
<organism evidence="4 5">
    <name type="scientific">Pseudosporangium ferrugineum</name>
    <dbReference type="NCBI Taxonomy" id="439699"/>
    <lineage>
        <taxon>Bacteria</taxon>
        <taxon>Bacillati</taxon>
        <taxon>Actinomycetota</taxon>
        <taxon>Actinomycetes</taxon>
        <taxon>Micromonosporales</taxon>
        <taxon>Micromonosporaceae</taxon>
        <taxon>Pseudosporangium</taxon>
    </lineage>
</organism>
<comment type="caution">
    <text evidence="4">The sequence shown here is derived from an EMBL/GenBank/DDBJ whole genome shotgun (WGS) entry which is preliminary data.</text>
</comment>
<gene>
    <name evidence="4" type="ORF">CLV70_11881</name>
</gene>
<dbReference type="AlphaFoldDB" id="A0A2T0RLE3"/>
<dbReference type="InterPro" id="IPR012338">
    <property type="entry name" value="Beta-lactam/transpept-like"/>
</dbReference>
<dbReference type="InterPro" id="IPR001466">
    <property type="entry name" value="Beta-lactam-related"/>
</dbReference>
<evidence type="ECO:0000256" key="1">
    <source>
        <dbReference type="SAM" id="MobiDB-lite"/>
    </source>
</evidence>
<protein>
    <submittedName>
        <fullName evidence="4">CubicO group peptidase (Beta-lactamase class C family)</fullName>
    </submittedName>
</protein>
<dbReference type="PANTHER" id="PTHR46825">
    <property type="entry name" value="D-ALANYL-D-ALANINE-CARBOXYPEPTIDASE/ENDOPEPTIDASE AMPH"/>
    <property type="match status" value="1"/>
</dbReference>
<evidence type="ECO:0000256" key="2">
    <source>
        <dbReference type="SAM" id="SignalP"/>
    </source>
</evidence>
<feature type="domain" description="Beta-lactamase-related" evidence="3">
    <location>
        <begin position="51"/>
        <end position="370"/>
    </location>
</feature>
<proteinExistence type="predicted"/>
<feature type="signal peptide" evidence="2">
    <location>
        <begin position="1"/>
        <end position="33"/>
    </location>
</feature>
<dbReference type="InterPro" id="IPR050491">
    <property type="entry name" value="AmpC-like"/>
</dbReference>
<dbReference type="Gene3D" id="3.40.710.10">
    <property type="entry name" value="DD-peptidase/beta-lactamase superfamily"/>
    <property type="match status" value="1"/>
</dbReference>
<name>A0A2T0RLE3_9ACTN</name>
<evidence type="ECO:0000313" key="4">
    <source>
        <dbReference type="EMBL" id="PRY22016.1"/>
    </source>
</evidence>
<dbReference type="SUPFAM" id="SSF56601">
    <property type="entry name" value="beta-lactamase/transpeptidase-like"/>
    <property type="match status" value="1"/>
</dbReference>
<sequence length="518" mass="55408">MSGGKPMSSPISRRTLLRVTAGSAAAVATAAHAGAAGATAARVPSVVRELEDKIREGMDRYAIPGVALGLYYRGTGYVRGFGVTDVRDPSPVDGDTVFRVASTSKTFTGTAVMRLVESGRLDLDRTVRSYLPDFRTADPAASARVTVRQVLNHSAGWLGDFFLDTGSGDDALARYVTAMSGVPQLTPPGTVFAYNNAALALAGRLIEVATGTTYERAVRTLITDPLRLRHSAFFLDELPGATVAVPHDVDADGTPVARPGYWDLPRSINAAGGLISSARDQLRWARFHLGDGRPLLTRRSLHAMRSRPGPGGTLLVELDGMGVTWMLRPTAEGPRVVQHGGDWSGQHSGFLMVPERGFGLTVLTNSETGPALIAELFADDWALRRFAGVSNLPATPHPVPAGILAGYQGRYTATVIDQDGTTGAASLDLVPDAGQLSVRVEDQEALRLAFYRPDYVRVFEPRGADTHVRADFVRNPDGAVGWLRFSGRLFRRDTAPSTRSAGTRPLPLKPATLPHPAR</sequence>
<keyword evidence="2" id="KW-0732">Signal</keyword>
<keyword evidence="5" id="KW-1185">Reference proteome</keyword>
<evidence type="ECO:0000259" key="3">
    <source>
        <dbReference type="Pfam" id="PF00144"/>
    </source>
</evidence>
<dbReference type="Pfam" id="PF00144">
    <property type="entry name" value="Beta-lactamase"/>
    <property type="match status" value="1"/>
</dbReference>
<dbReference type="InterPro" id="IPR006311">
    <property type="entry name" value="TAT_signal"/>
</dbReference>
<dbReference type="PROSITE" id="PS51318">
    <property type="entry name" value="TAT"/>
    <property type="match status" value="1"/>
</dbReference>
<accession>A0A2T0RLE3</accession>
<dbReference type="EMBL" id="PVZG01000018">
    <property type="protein sequence ID" value="PRY22016.1"/>
    <property type="molecule type" value="Genomic_DNA"/>
</dbReference>
<dbReference type="Proteomes" id="UP000239209">
    <property type="component" value="Unassembled WGS sequence"/>
</dbReference>
<reference evidence="4 5" key="1">
    <citation type="submission" date="2018-03" db="EMBL/GenBank/DDBJ databases">
        <title>Genomic Encyclopedia of Archaeal and Bacterial Type Strains, Phase II (KMG-II): from individual species to whole genera.</title>
        <authorList>
            <person name="Goeker M."/>
        </authorList>
    </citation>
    <scope>NUCLEOTIDE SEQUENCE [LARGE SCALE GENOMIC DNA]</scope>
    <source>
        <strain evidence="4 5">DSM 45348</strain>
    </source>
</reference>
<dbReference type="PANTHER" id="PTHR46825:SF9">
    <property type="entry name" value="BETA-LACTAMASE-RELATED DOMAIN-CONTAINING PROTEIN"/>
    <property type="match status" value="1"/>
</dbReference>